<dbReference type="InterPro" id="IPR036388">
    <property type="entry name" value="WH-like_DNA-bd_sf"/>
</dbReference>
<sequence>MDLHVSLDDRGDRSARIYAAIRAAALDGRLAPGERLPPSRVLAERLLVSRGTVTSAYERLVSEGFLESRRGSGTFVSHAVAAGAPGARAARGGTVRPRALWRPEGLEAPDHVASSAPPAGPVGGSSDRPAYDLSVGVPDPALFPLATWRRLVSAELRPEGLRTATYDGPGHRRLEEIVARHVGMSRSVLASGTDVLLTTGAQQALDLVARVLVEPGDVVAVEDPGYTAAHRLFASHGARVSGVPVDDEGLVVEALPAGARLVYVTPSHQFPTGVVMSLGRRTALLEWAARNDAVIVEDDYDSEFRFDERPLEPLQSLDPDGRVVYIGTFSKTLLPLLRVGYAIAPTSLQPALREAKRVTDWAGDAVTQGALARLMAEGLLGPHLRRAARVYGERRQVLLQALTTRLADDLELIPSVAGLHVCARFRSPDVDDVAVVQEAAREGVLVEALSPRFLTQPPLPGLVMGFGTTTAERIPEAVNRLAQAVGSVCGSHGPVAG</sequence>
<dbReference type="AlphaFoldDB" id="A0A1H9V2D5"/>
<dbReference type="SUPFAM" id="SSF53383">
    <property type="entry name" value="PLP-dependent transferases"/>
    <property type="match status" value="1"/>
</dbReference>
<reference evidence="9" key="1">
    <citation type="submission" date="2016-10" db="EMBL/GenBank/DDBJ databases">
        <authorList>
            <person name="Varghese N."/>
            <person name="Submissions S."/>
        </authorList>
    </citation>
    <scope>NUCLEOTIDE SEQUENCE [LARGE SCALE GENOMIC DNA]</scope>
    <source>
        <strain evidence="9">CGMCC 1.6963</strain>
    </source>
</reference>
<dbReference type="GO" id="GO:0003700">
    <property type="term" value="F:DNA-binding transcription factor activity"/>
    <property type="evidence" value="ECO:0007669"/>
    <property type="project" value="InterPro"/>
</dbReference>
<evidence type="ECO:0000313" key="8">
    <source>
        <dbReference type="EMBL" id="SES15473.1"/>
    </source>
</evidence>
<dbReference type="Gene3D" id="3.40.640.10">
    <property type="entry name" value="Type I PLP-dependent aspartate aminotransferase-like (Major domain)"/>
    <property type="match status" value="1"/>
</dbReference>
<dbReference type="GO" id="GO:0003677">
    <property type="term" value="F:DNA binding"/>
    <property type="evidence" value="ECO:0007669"/>
    <property type="project" value="UniProtKB-KW"/>
</dbReference>
<dbReference type="EMBL" id="FOHB01000003">
    <property type="protein sequence ID" value="SES15473.1"/>
    <property type="molecule type" value="Genomic_DNA"/>
</dbReference>
<dbReference type="Pfam" id="PF00155">
    <property type="entry name" value="Aminotran_1_2"/>
    <property type="match status" value="1"/>
</dbReference>
<dbReference type="PROSITE" id="PS50949">
    <property type="entry name" value="HTH_GNTR"/>
    <property type="match status" value="1"/>
</dbReference>
<dbReference type="CDD" id="cd00609">
    <property type="entry name" value="AAT_like"/>
    <property type="match status" value="1"/>
</dbReference>
<dbReference type="OrthoDB" id="199743at2"/>
<dbReference type="STRING" id="587636.SAMN05216199_2236"/>
<dbReference type="Gene3D" id="1.10.10.10">
    <property type="entry name" value="Winged helix-like DNA-binding domain superfamily/Winged helix DNA-binding domain"/>
    <property type="match status" value="1"/>
</dbReference>
<keyword evidence="5" id="KW-0804">Transcription</keyword>
<dbReference type="SMART" id="SM00345">
    <property type="entry name" value="HTH_GNTR"/>
    <property type="match status" value="1"/>
</dbReference>
<keyword evidence="4" id="KW-0238">DNA-binding</keyword>
<dbReference type="RefSeq" id="WP_091758053.1">
    <property type="nucleotide sequence ID" value="NZ_FOHB01000003.1"/>
</dbReference>
<dbReference type="PANTHER" id="PTHR46577:SF1">
    <property type="entry name" value="HTH-TYPE TRANSCRIPTIONAL REGULATORY PROTEIN GABR"/>
    <property type="match status" value="1"/>
</dbReference>
<evidence type="ECO:0000259" key="7">
    <source>
        <dbReference type="PROSITE" id="PS50949"/>
    </source>
</evidence>
<comment type="similarity">
    <text evidence="1">In the C-terminal section; belongs to the class-I pyridoxal-phosphate-dependent aminotransferase family.</text>
</comment>
<dbReference type="PRINTS" id="PR00035">
    <property type="entry name" value="HTHGNTR"/>
</dbReference>
<evidence type="ECO:0000256" key="2">
    <source>
        <dbReference type="ARBA" id="ARBA00022898"/>
    </source>
</evidence>
<accession>A0A1H9V2D5</accession>
<keyword evidence="3" id="KW-0805">Transcription regulation</keyword>
<evidence type="ECO:0000256" key="1">
    <source>
        <dbReference type="ARBA" id="ARBA00005384"/>
    </source>
</evidence>
<dbReference type="SUPFAM" id="SSF46785">
    <property type="entry name" value="Winged helix' DNA-binding domain"/>
    <property type="match status" value="1"/>
</dbReference>
<proteinExistence type="inferred from homology"/>
<dbReference type="CDD" id="cd07377">
    <property type="entry name" value="WHTH_GntR"/>
    <property type="match status" value="1"/>
</dbReference>
<keyword evidence="2" id="KW-0663">Pyridoxal phosphate</keyword>
<evidence type="ECO:0000256" key="6">
    <source>
        <dbReference type="SAM" id="MobiDB-lite"/>
    </source>
</evidence>
<dbReference type="InterPro" id="IPR004839">
    <property type="entry name" value="Aminotransferase_I/II_large"/>
</dbReference>
<dbReference type="InterPro" id="IPR015424">
    <property type="entry name" value="PyrdxlP-dep_Trfase"/>
</dbReference>
<evidence type="ECO:0000256" key="5">
    <source>
        <dbReference type="ARBA" id="ARBA00023163"/>
    </source>
</evidence>
<dbReference type="InterPro" id="IPR051446">
    <property type="entry name" value="HTH_trans_reg/aminotransferase"/>
</dbReference>
<evidence type="ECO:0000256" key="3">
    <source>
        <dbReference type="ARBA" id="ARBA00023015"/>
    </source>
</evidence>
<dbReference type="PANTHER" id="PTHR46577">
    <property type="entry name" value="HTH-TYPE TRANSCRIPTIONAL REGULATORY PROTEIN GABR"/>
    <property type="match status" value="1"/>
</dbReference>
<dbReference type="GO" id="GO:0030170">
    <property type="term" value="F:pyridoxal phosphate binding"/>
    <property type="evidence" value="ECO:0007669"/>
    <property type="project" value="InterPro"/>
</dbReference>
<evidence type="ECO:0000313" key="9">
    <source>
        <dbReference type="Proteomes" id="UP000199019"/>
    </source>
</evidence>
<protein>
    <submittedName>
        <fullName evidence="8">Transcriptional regulator, GntR family</fullName>
    </submittedName>
</protein>
<dbReference type="Pfam" id="PF00392">
    <property type="entry name" value="GntR"/>
    <property type="match status" value="1"/>
</dbReference>
<dbReference type="InterPro" id="IPR000524">
    <property type="entry name" value="Tscrpt_reg_HTH_GntR"/>
</dbReference>
<name>A0A1H9V2D5_9MICO</name>
<feature type="region of interest" description="Disordered" evidence="6">
    <location>
        <begin position="108"/>
        <end position="131"/>
    </location>
</feature>
<dbReference type="InterPro" id="IPR036390">
    <property type="entry name" value="WH_DNA-bd_sf"/>
</dbReference>
<keyword evidence="9" id="KW-1185">Reference proteome</keyword>
<gene>
    <name evidence="8" type="ORF">SAMN05216199_2236</name>
</gene>
<feature type="domain" description="HTH gntR-type" evidence="7">
    <location>
        <begin position="11"/>
        <end position="79"/>
    </location>
</feature>
<evidence type="ECO:0000256" key="4">
    <source>
        <dbReference type="ARBA" id="ARBA00023125"/>
    </source>
</evidence>
<dbReference type="Proteomes" id="UP000199019">
    <property type="component" value="Unassembled WGS sequence"/>
</dbReference>
<organism evidence="8 9">
    <name type="scientific">Pedococcus cremeus</name>
    <dbReference type="NCBI Taxonomy" id="587636"/>
    <lineage>
        <taxon>Bacteria</taxon>
        <taxon>Bacillati</taxon>
        <taxon>Actinomycetota</taxon>
        <taxon>Actinomycetes</taxon>
        <taxon>Micrococcales</taxon>
        <taxon>Intrasporangiaceae</taxon>
        <taxon>Pedococcus</taxon>
    </lineage>
</organism>
<dbReference type="InterPro" id="IPR015421">
    <property type="entry name" value="PyrdxlP-dep_Trfase_major"/>
</dbReference>